<dbReference type="InterPro" id="IPR001117">
    <property type="entry name" value="Cu-oxidase_2nd"/>
</dbReference>
<dbReference type="GO" id="GO:0052716">
    <property type="term" value="F:hydroquinone:oxygen oxidoreductase activity"/>
    <property type="evidence" value="ECO:0007669"/>
    <property type="project" value="UniProtKB-EC"/>
</dbReference>
<feature type="domain" description="Plastocyanin-like" evidence="14">
    <location>
        <begin position="421"/>
        <end position="539"/>
    </location>
</feature>
<comment type="similarity">
    <text evidence="3">Belongs to the multicopper oxidase family.</text>
</comment>
<reference evidence="16" key="1">
    <citation type="submission" date="2013-04" db="EMBL/GenBank/DDBJ databases">
        <authorList>
            <person name="Fan X.Z."/>
            <person name="Zhou Y."/>
            <person name="Xiao Y."/>
            <person name="Bian Y.B."/>
        </authorList>
    </citation>
    <scope>NUCLEOTIDE SEQUENCE</scope>
    <source>
        <strain evidence="16">Au916</strain>
    </source>
</reference>
<evidence type="ECO:0000256" key="8">
    <source>
        <dbReference type="ARBA" id="ARBA00023008"/>
    </source>
</evidence>
<evidence type="ECO:0000259" key="14">
    <source>
        <dbReference type="Pfam" id="PF07731"/>
    </source>
</evidence>
<evidence type="ECO:0000259" key="15">
    <source>
        <dbReference type="Pfam" id="PF07732"/>
    </source>
</evidence>
<keyword evidence="10" id="KW-0325">Glycoprotein</keyword>
<comment type="cofactor">
    <cofactor evidence="2">
        <name>Cu cation</name>
        <dbReference type="ChEBI" id="CHEBI:23378"/>
    </cofactor>
</comment>
<dbReference type="InterPro" id="IPR011706">
    <property type="entry name" value="Cu-oxidase_C"/>
</dbReference>
<dbReference type="InterPro" id="IPR008972">
    <property type="entry name" value="Cupredoxin"/>
</dbReference>
<keyword evidence="6" id="KW-0677">Repeat</keyword>
<feature type="chain" id="PRO_5001580089" description="laccase" evidence="12">
    <location>
        <begin position="19"/>
        <end position="584"/>
    </location>
</feature>
<dbReference type="Pfam" id="PF00394">
    <property type="entry name" value="Cu-oxidase"/>
    <property type="match status" value="1"/>
</dbReference>
<evidence type="ECO:0000313" key="16">
    <source>
        <dbReference type="EMBL" id="AHZ58327.1"/>
    </source>
</evidence>
<evidence type="ECO:0000256" key="6">
    <source>
        <dbReference type="ARBA" id="ARBA00022737"/>
    </source>
</evidence>
<dbReference type="PROSITE" id="PS00079">
    <property type="entry name" value="MULTICOPPER_OXIDASE1"/>
    <property type="match status" value="1"/>
</dbReference>
<keyword evidence="7 16" id="KW-0560">Oxidoreductase</keyword>
<dbReference type="FunFam" id="2.60.40.420:FF:000038">
    <property type="entry name" value="Extracellular dihydrogeodin oxidase/laccase"/>
    <property type="match status" value="1"/>
</dbReference>
<comment type="catalytic activity">
    <reaction evidence="1">
        <text>4 hydroquinone + O2 = 4 benzosemiquinone + 2 H2O</text>
        <dbReference type="Rhea" id="RHEA:11276"/>
        <dbReference type="ChEBI" id="CHEBI:15377"/>
        <dbReference type="ChEBI" id="CHEBI:15379"/>
        <dbReference type="ChEBI" id="CHEBI:17594"/>
        <dbReference type="ChEBI" id="CHEBI:17977"/>
        <dbReference type="EC" id="1.10.3.2"/>
    </reaction>
</comment>
<dbReference type="CDD" id="cd13854">
    <property type="entry name" value="CuRO_1_MaLCC_like"/>
    <property type="match status" value="1"/>
</dbReference>
<dbReference type="SUPFAM" id="SSF49503">
    <property type="entry name" value="Cupredoxins"/>
    <property type="match status" value="3"/>
</dbReference>
<keyword evidence="8" id="KW-0186">Copper</keyword>
<evidence type="ECO:0000256" key="11">
    <source>
        <dbReference type="ARBA" id="ARBA00023185"/>
    </source>
</evidence>
<accession>A0A059UBJ3</accession>
<dbReference type="InterPro" id="IPR045087">
    <property type="entry name" value="Cu-oxidase_fam"/>
</dbReference>
<dbReference type="EC" id="1.10.3.2" evidence="4"/>
<keyword evidence="9" id="KW-1015">Disulfide bond</keyword>
<dbReference type="PANTHER" id="PTHR11709:SF87">
    <property type="entry name" value="LACCASE"/>
    <property type="match status" value="1"/>
</dbReference>
<dbReference type="CDD" id="cd13880">
    <property type="entry name" value="CuRO_2_MaLCC_like"/>
    <property type="match status" value="1"/>
</dbReference>
<proteinExistence type="inferred from homology"/>
<organism evidence="16">
    <name type="scientific">Auricularia auricula-judae</name>
    <name type="common">Judas ear fungus</name>
    <name type="synonym">Tremella auricula-judae</name>
    <dbReference type="NCBI Taxonomy" id="29892"/>
    <lineage>
        <taxon>Eukaryota</taxon>
        <taxon>Fungi</taxon>
        <taxon>Dikarya</taxon>
        <taxon>Basidiomycota</taxon>
        <taxon>Agaricomycotina</taxon>
        <taxon>Agaricomycetes</taxon>
        <taxon>Auriculariales</taxon>
        <taxon>Auriculariaceae</taxon>
        <taxon>Auricularia</taxon>
    </lineage>
</organism>
<dbReference type="InterPro" id="IPR002355">
    <property type="entry name" value="Cu_oxidase_Cu_BS"/>
</dbReference>
<feature type="domain" description="Plastocyanin-like" evidence="13">
    <location>
        <begin position="200"/>
        <end position="345"/>
    </location>
</feature>
<keyword evidence="5" id="KW-0479">Metal-binding</keyword>
<evidence type="ECO:0000256" key="7">
    <source>
        <dbReference type="ARBA" id="ARBA00023002"/>
    </source>
</evidence>
<dbReference type="Pfam" id="PF07732">
    <property type="entry name" value="Cu-oxidase_3"/>
    <property type="match status" value="1"/>
</dbReference>
<dbReference type="InterPro" id="IPR033138">
    <property type="entry name" value="Cu_oxidase_CS"/>
</dbReference>
<evidence type="ECO:0000256" key="1">
    <source>
        <dbReference type="ARBA" id="ARBA00000349"/>
    </source>
</evidence>
<keyword evidence="12" id="KW-0732">Signal</keyword>
<evidence type="ECO:0000259" key="13">
    <source>
        <dbReference type="Pfam" id="PF00394"/>
    </source>
</evidence>
<keyword evidence="11" id="KW-0439">Lignin degradation</keyword>
<dbReference type="PROSITE" id="PS00080">
    <property type="entry name" value="MULTICOPPER_OXIDASE2"/>
    <property type="match status" value="1"/>
</dbReference>
<dbReference type="GO" id="GO:0046274">
    <property type="term" value="P:lignin catabolic process"/>
    <property type="evidence" value="ECO:0007669"/>
    <property type="project" value="UniProtKB-KW"/>
</dbReference>
<gene>
    <name evidence="16" type="primary">lcc1</name>
</gene>
<protein>
    <recommendedName>
        <fullName evidence="4">laccase</fullName>
        <ecNumber evidence="4">1.10.3.2</ecNumber>
    </recommendedName>
</protein>
<evidence type="ECO:0000256" key="4">
    <source>
        <dbReference type="ARBA" id="ARBA00012297"/>
    </source>
</evidence>
<evidence type="ECO:0000256" key="2">
    <source>
        <dbReference type="ARBA" id="ARBA00001935"/>
    </source>
</evidence>
<dbReference type="InterPro" id="IPR011707">
    <property type="entry name" value="Cu-oxidase-like_N"/>
</dbReference>
<dbReference type="SMR" id="A0A059UBJ3"/>
<dbReference type="GO" id="GO:0005507">
    <property type="term" value="F:copper ion binding"/>
    <property type="evidence" value="ECO:0007669"/>
    <property type="project" value="InterPro"/>
</dbReference>
<feature type="signal peptide" evidence="12">
    <location>
        <begin position="1"/>
        <end position="18"/>
    </location>
</feature>
<dbReference type="Pfam" id="PF07731">
    <property type="entry name" value="Cu-oxidase_2"/>
    <property type="match status" value="1"/>
</dbReference>
<dbReference type="FunFam" id="2.60.40.420:FF:000021">
    <property type="entry name" value="Extracellular dihydrogeodin oxidase/laccase"/>
    <property type="match status" value="1"/>
</dbReference>
<evidence type="ECO:0000256" key="3">
    <source>
        <dbReference type="ARBA" id="ARBA00010609"/>
    </source>
</evidence>
<dbReference type="AlphaFoldDB" id="A0A059UBJ3"/>
<evidence type="ECO:0000256" key="10">
    <source>
        <dbReference type="ARBA" id="ARBA00023180"/>
    </source>
</evidence>
<dbReference type="PANTHER" id="PTHR11709">
    <property type="entry name" value="MULTI-COPPER OXIDASE"/>
    <property type="match status" value="1"/>
</dbReference>
<evidence type="ECO:0000256" key="9">
    <source>
        <dbReference type="ARBA" id="ARBA00023157"/>
    </source>
</evidence>
<evidence type="ECO:0000256" key="5">
    <source>
        <dbReference type="ARBA" id="ARBA00022723"/>
    </source>
</evidence>
<reference evidence="16" key="2">
    <citation type="journal article" date="2014" name="Microbiol. Res.">
        <title>Cloning, expression and phylogenetic analysis of a divergent laccase multigene family in Auricularia auricula-judae.</title>
        <authorList>
            <person name="Fan X."/>
            <person name="Zhou Y."/>
            <person name="Xiao Y."/>
            <person name="Xu Z."/>
            <person name="Bian Y."/>
        </authorList>
    </citation>
    <scope>NUCLEOTIDE SEQUENCE</scope>
    <source>
        <strain evidence="16">Au916</strain>
    </source>
</reference>
<dbReference type="EMBL" id="KC991150">
    <property type="protein sequence ID" value="AHZ58327.1"/>
    <property type="molecule type" value="Genomic_DNA"/>
</dbReference>
<evidence type="ECO:0000256" key="12">
    <source>
        <dbReference type="SAM" id="SignalP"/>
    </source>
</evidence>
<sequence length="584" mass="64786">MLLSRTLTLIAGFVPAFASQLVDVRSSAALEARQTKPGCTNAQSRLCWDGKFDINTNYYTSGPRTGKKRVYYWELRNTTLSPDGTPRLALAINGTMPGPTLIADWGDTIEVHLKNSLKDNGTSFHWHGIRQFENSKNDGVNGVTECPLAPGDTKVYTFIAEQYGTSWYHSHYSAQYGDGVWGAIVINGPATAEYDIDLGTVTLSEWFRPSTAFEAALAAERTGPPRPQNFLQNGTNAMTEDVTKGKRFKTTFTPGKKHRLRFINTSVDTFFKVSLDGHNMTVIQSDFVPIKPYTTNVIGLAIGQRYDVIIEANQPKASYWLRTWPQISCSANDNDGSVTGYVAYSGVTALPTSAATAFTDSCTDETQLVPQVPITVDSSGFPGNQSTIPVSAPQRVSIDGDMVFRWFINGAMMNIDFNYPTLQQLADGNSTWNPPTNPIFLDKANTFAYWVIQNGSPVAHPIHLHGHDFNIVSSGTGNFSTSTATLKWDNPPRRDVAMLPGNGYLFIAFKTDNPGAWLMHCHIAWHVSEGLSLQLIERQSEIFDHMTLDADWERTCDKFETWYDPATLAYGKKTDSGLRKRRVY</sequence>
<feature type="domain" description="Plastocyanin-like" evidence="15">
    <location>
        <begin position="76"/>
        <end position="189"/>
    </location>
</feature>
<dbReference type="Gene3D" id="2.60.40.420">
    <property type="entry name" value="Cupredoxins - blue copper proteins"/>
    <property type="match status" value="3"/>
</dbReference>
<name>A0A059UBJ3_AURAJ</name>
<dbReference type="CDD" id="cd13901">
    <property type="entry name" value="CuRO_3_MaLCC_like"/>
    <property type="match status" value="1"/>
</dbReference>